<dbReference type="SUPFAM" id="SSF50978">
    <property type="entry name" value="WD40 repeat-like"/>
    <property type="match status" value="1"/>
</dbReference>
<keyword evidence="5" id="KW-1185">Reference proteome</keyword>
<gene>
    <name evidence="4" type="ORF">IE077_003532</name>
</gene>
<dbReference type="PANTHER" id="PTHR16017">
    <property type="entry name" value="GASTRULATION DEFECTIVE PROTEIN 1-RELATED"/>
    <property type="match status" value="1"/>
</dbReference>
<dbReference type="PROSITE" id="PS50082">
    <property type="entry name" value="WD_REPEATS_2"/>
    <property type="match status" value="3"/>
</dbReference>
<dbReference type="InterPro" id="IPR015943">
    <property type="entry name" value="WD40/YVTN_repeat-like_dom_sf"/>
</dbReference>
<reference evidence="4 5" key="1">
    <citation type="journal article" date="2020" name="bioRxiv">
        <title>Metabolic contributions of an alphaproteobacterial endosymbiont in the apicomplexan Cardiosporidium cionae.</title>
        <authorList>
            <person name="Hunter E.S."/>
            <person name="Paight C.J."/>
            <person name="Lane C.E."/>
        </authorList>
    </citation>
    <scope>NUCLEOTIDE SEQUENCE [LARGE SCALE GENOMIC DNA]</scope>
    <source>
        <strain evidence="4">ESH_2018</strain>
    </source>
</reference>
<evidence type="ECO:0000313" key="5">
    <source>
        <dbReference type="Proteomes" id="UP000823046"/>
    </source>
</evidence>
<proteinExistence type="predicted"/>
<dbReference type="InterPro" id="IPR001680">
    <property type="entry name" value="WD40_rpt"/>
</dbReference>
<dbReference type="InterPro" id="IPR036322">
    <property type="entry name" value="WD40_repeat_dom_sf"/>
</dbReference>
<evidence type="ECO:0000256" key="2">
    <source>
        <dbReference type="ARBA" id="ARBA00022737"/>
    </source>
</evidence>
<dbReference type="PROSITE" id="PS50294">
    <property type="entry name" value="WD_REPEATS_REGION"/>
    <property type="match status" value="3"/>
</dbReference>
<dbReference type="InterPro" id="IPR051858">
    <property type="entry name" value="WD_repeat_GAD-1"/>
</dbReference>
<dbReference type="InterPro" id="IPR019775">
    <property type="entry name" value="WD40_repeat_CS"/>
</dbReference>
<evidence type="ECO:0000313" key="4">
    <source>
        <dbReference type="EMBL" id="KAF8820125.1"/>
    </source>
</evidence>
<comment type="caution">
    <text evidence="4">The sequence shown here is derived from an EMBL/GenBank/DDBJ whole genome shotgun (WGS) entry which is preliminary data.</text>
</comment>
<dbReference type="PROSITE" id="PS00678">
    <property type="entry name" value="WD_REPEATS_1"/>
    <property type="match status" value="1"/>
</dbReference>
<name>A0ABQ7J837_9APIC</name>
<dbReference type="SMART" id="SM00320">
    <property type="entry name" value="WD40"/>
    <property type="match status" value="6"/>
</dbReference>
<sequence>MEINQFSPRDELSSNPQDCSAQLQAAGFPISFGKALNSSGDSLLPVIKRIHSISSQDGSLNNQRSSPKRPANEMLQANESTRDKFDAATDENVVCKGESLALATKVEVIKPLAGIPSAYEVSIPSHSKMVTAITVNPKASRMITGGMDFQMRLWDFNGMTTSMRSFRQLEPNEGHALQGLDYAANGSHFVCAAGGTTCLLYDLNANLLHETVKGDMYIRDMGQTKGHTHMVTDCHFHPFNRDVFMSAAMDATVRIWDLNSIPYGVDRALAHTHCLKAVDRRNLNISQCHVLCCAWAPTDARCIIGGCVDGSLQIWNEKKQYGKPDRVLRGIHGNEITYVKFFADNQRFLSRSLDDTMKLWDIRKLTPTAAVHTWTGLRTVSAKTNIELSPDAKLILTSTQGSKADPCGSLHFFDSETFTSVKVLSFEKASPICVTWPSEINQLICGCNDGTVRMLYDPTLSQKGALLFVNRAAGRKHDDVATFNPPVFTMETLPQGYKETRSGMIRKVKPRGKEKERIEQETMKALIPPRPTGKEGSGGLLASHRNLSQVILGQIGKSSIQDEDPTEVLRGYASAAETKPLLVGSAYKRTQPHPVLDYSMEKNDEEALLSSTEKCPRCGLKMCQCGYLALQKSIFGPSSKIQRTS</sequence>
<dbReference type="Proteomes" id="UP000823046">
    <property type="component" value="Unassembled WGS sequence"/>
</dbReference>
<dbReference type="PANTHER" id="PTHR16017:SF0">
    <property type="entry name" value="WD REPEAT-CONTAINING PROTEIN 70"/>
    <property type="match status" value="1"/>
</dbReference>
<evidence type="ECO:0000256" key="1">
    <source>
        <dbReference type="ARBA" id="ARBA00022574"/>
    </source>
</evidence>
<dbReference type="EMBL" id="JADAQX010000472">
    <property type="protein sequence ID" value="KAF8820125.1"/>
    <property type="molecule type" value="Genomic_DNA"/>
</dbReference>
<keyword evidence="2" id="KW-0677">Repeat</keyword>
<keyword evidence="1 3" id="KW-0853">WD repeat</keyword>
<dbReference type="Gene3D" id="2.130.10.10">
    <property type="entry name" value="YVTN repeat-like/Quinoprotein amine dehydrogenase"/>
    <property type="match status" value="2"/>
</dbReference>
<dbReference type="InterPro" id="IPR020472">
    <property type="entry name" value="WD40_PAC1"/>
</dbReference>
<organism evidence="4 5">
    <name type="scientific">Cardiosporidium cionae</name>
    <dbReference type="NCBI Taxonomy" id="476202"/>
    <lineage>
        <taxon>Eukaryota</taxon>
        <taxon>Sar</taxon>
        <taxon>Alveolata</taxon>
        <taxon>Apicomplexa</taxon>
        <taxon>Aconoidasida</taxon>
        <taxon>Nephromycida</taxon>
        <taxon>Cardiosporidium</taxon>
    </lineage>
</organism>
<feature type="repeat" description="WD" evidence="3">
    <location>
        <begin position="332"/>
        <end position="370"/>
    </location>
</feature>
<dbReference type="Pfam" id="PF00400">
    <property type="entry name" value="WD40"/>
    <property type="match status" value="4"/>
</dbReference>
<accession>A0ABQ7J837</accession>
<evidence type="ECO:0000256" key="3">
    <source>
        <dbReference type="PROSITE-ProRule" id="PRU00221"/>
    </source>
</evidence>
<dbReference type="PRINTS" id="PR00320">
    <property type="entry name" value="GPROTEINBRPT"/>
</dbReference>
<feature type="repeat" description="WD" evidence="3">
    <location>
        <begin position="224"/>
        <end position="260"/>
    </location>
</feature>
<feature type="repeat" description="WD" evidence="3">
    <location>
        <begin position="123"/>
        <end position="164"/>
    </location>
</feature>
<protein>
    <submittedName>
        <fullName evidence="4">WD domain, G-beta repeat-containing protein</fullName>
    </submittedName>
</protein>